<dbReference type="Proteomes" id="UP000316008">
    <property type="component" value="Unassembled WGS sequence"/>
</dbReference>
<reference evidence="1 2" key="1">
    <citation type="submission" date="2019-07" db="EMBL/GenBank/DDBJ databases">
        <authorList>
            <person name="Huq M.A."/>
        </authorList>
    </citation>
    <scope>NUCLEOTIDE SEQUENCE [LARGE SCALE GENOMIC DNA]</scope>
    <source>
        <strain evidence="1 2">MAH-3</strain>
    </source>
</reference>
<name>A0A556MPV7_9FLAO</name>
<sequence length="238" mass="27825">MIKYLLIFIPFISFSQGDWEKVDPQVFVEVLRTFEKTIAEGESYSFETHYSIYNDHKDQTPVKQFKGSLICKSGKELNVRQMGQLMIQNPAMNLTIDTVSKQLVIQQADPSFFYRKTVDDYLKFSEMAEGIYRKKLVEQDVYILELKKGFPYKSMEITVTKQGTITQVIIYSNQPYQVDNTDYSNARAKIVMDMRDFRKGKSVDFKGFLTIGDFIKQEREKLIPTGSYSHYELIDLRN</sequence>
<accession>A0A556MPV7</accession>
<dbReference type="RefSeq" id="WP_144333496.1">
    <property type="nucleotide sequence ID" value="NZ_VLPL01000006.1"/>
</dbReference>
<dbReference type="EMBL" id="VLPL01000006">
    <property type="protein sequence ID" value="TSJ41862.1"/>
    <property type="molecule type" value="Genomic_DNA"/>
</dbReference>
<dbReference type="AlphaFoldDB" id="A0A556MPV7"/>
<proteinExistence type="predicted"/>
<organism evidence="1 2">
    <name type="scientific">Fluviicola chungangensis</name>
    <dbReference type="NCBI Taxonomy" id="2597671"/>
    <lineage>
        <taxon>Bacteria</taxon>
        <taxon>Pseudomonadati</taxon>
        <taxon>Bacteroidota</taxon>
        <taxon>Flavobacteriia</taxon>
        <taxon>Flavobacteriales</taxon>
        <taxon>Crocinitomicaceae</taxon>
        <taxon>Fluviicola</taxon>
    </lineage>
</organism>
<dbReference type="OrthoDB" id="9953204at2"/>
<evidence type="ECO:0000313" key="1">
    <source>
        <dbReference type="EMBL" id="TSJ41862.1"/>
    </source>
</evidence>
<evidence type="ECO:0000313" key="2">
    <source>
        <dbReference type="Proteomes" id="UP000316008"/>
    </source>
</evidence>
<gene>
    <name evidence="1" type="ORF">FO442_12275</name>
</gene>
<protein>
    <submittedName>
        <fullName evidence="1">Uncharacterized protein</fullName>
    </submittedName>
</protein>
<comment type="caution">
    <text evidence="1">The sequence shown here is derived from an EMBL/GenBank/DDBJ whole genome shotgun (WGS) entry which is preliminary data.</text>
</comment>
<keyword evidence="2" id="KW-1185">Reference proteome</keyword>